<feature type="compositionally biased region" description="Basic and acidic residues" evidence="7">
    <location>
        <begin position="250"/>
        <end position="262"/>
    </location>
</feature>
<evidence type="ECO:0000256" key="4">
    <source>
        <dbReference type="ARBA" id="ARBA00022454"/>
    </source>
</evidence>
<accession>A0A8K0EVD4</accession>
<evidence type="ECO:0000256" key="2">
    <source>
        <dbReference type="ARBA" id="ARBA00004584"/>
    </source>
</evidence>
<evidence type="ECO:0000256" key="7">
    <source>
        <dbReference type="SAM" id="MobiDB-lite"/>
    </source>
</evidence>
<dbReference type="InterPro" id="IPR007902">
    <property type="entry name" value="Chl4/mis15/CENP-N"/>
</dbReference>
<organism evidence="8 9">
    <name type="scientific">Branchiostoma lanceolatum</name>
    <name type="common">Common lancelet</name>
    <name type="synonym">Amphioxus lanceolatum</name>
    <dbReference type="NCBI Taxonomy" id="7740"/>
    <lineage>
        <taxon>Eukaryota</taxon>
        <taxon>Metazoa</taxon>
        <taxon>Chordata</taxon>
        <taxon>Cephalochordata</taxon>
        <taxon>Leptocardii</taxon>
        <taxon>Amphioxiformes</taxon>
        <taxon>Branchiostomatidae</taxon>
        <taxon>Branchiostoma</taxon>
    </lineage>
</organism>
<proteinExistence type="inferred from homology"/>
<comment type="subcellular location">
    <subcellularLocation>
        <location evidence="2">Chromosome</location>
        <location evidence="2">Centromere</location>
    </subcellularLocation>
    <subcellularLocation>
        <location evidence="1">Nucleus</location>
    </subcellularLocation>
</comment>
<dbReference type="Proteomes" id="UP000838412">
    <property type="component" value="Chromosome 7"/>
</dbReference>
<comment type="similarity">
    <text evidence="3">Belongs to the CENP-N/CHL4 family.</text>
</comment>
<dbReference type="AlphaFoldDB" id="A0A8K0EVD4"/>
<dbReference type="OrthoDB" id="6585699at2759"/>
<dbReference type="PANTHER" id="PTHR46790">
    <property type="entry name" value="CENTROMERE PROTEIN N"/>
    <property type="match status" value="1"/>
</dbReference>
<dbReference type="GO" id="GO:0005654">
    <property type="term" value="C:nucleoplasm"/>
    <property type="evidence" value="ECO:0007669"/>
    <property type="project" value="TreeGrafter"/>
</dbReference>
<reference evidence="8" key="1">
    <citation type="submission" date="2022-01" db="EMBL/GenBank/DDBJ databases">
        <authorList>
            <person name="Braso-Vives M."/>
        </authorList>
    </citation>
    <scope>NUCLEOTIDE SEQUENCE</scope>
</reference>
<evidence type="ECO:0000256" key="1">
    <source>
        <dbReference type="ARBA" id="ARBA00004123"/>
    </source>
</evidence>
<evidence type="ECO:0000256" key="3">
    <source>
        <dbReference type="ARBA" id="ARBA00005566"/>
    </source>
</evidence>
<feature type="region of interest" description="Disordered" evidence="7">
    <location>
        <begin position="201"/>
        <end position="266"/>
    </location>
</feature>
<evidence type="ECO:0000256" key="6">
    <source>
        <dbReference type="ARBA" id="ARBA00023328"/>
    </source>
</evidence>
<keyword evidence="5" id="KW-0539">Nucleus</keyword>
<evidence type="ECO:0000313" key="8">
    <source>
        <dbReference type="EMBL" id="CAH1270262.1"/>
    </source>
</evidence>
<dbReference type="PANTHER" id="PTHR46790:SF1">
    <property type="entry name" value="CENTROMERE PROTEIN N"/>
    <property type="match status" value="1"/>
</dbReference>
<feature type="compositionally biased region" description="Acidic residues" evidence="7">
    <location>
        <begin position="236"/>
        <end position="249"/>
    </location>
</feature>
<feature type="compositionally biased region" description="Basic residues" evidence="7">
    <location>
        <begin position="203"/>
        <end position="215"/>
    </location>
</feature>
<dbReference type="Pfam" id="PF05238">
    <property type="entry name" value="CENP-N"/>
    <property type="match status" value="1"/>
</dbReference>
<evidence type="ECO:0000313" key="9">
    <source>
        <dbReference type="Proteomes" id="UP000838412"/>
    </source>
</evidence>
<keyword evidence="6" id="KW-0137">Centromere</keyword>
<dbReference type="InterPro" id="IPR052011">
    <property type="entry name" value="CENP-NAC/CAD_complex"/>
</dbReference>
<sequence length="355" mass="40491">MDTDVLRKILGRFKLPDLRQALEEWGCVAVDGEVFVGGGPKRGVVDRVVRACQRQGEEIGLEELGTLDLVYNKMYSRSRTWNAYHFTGYKKKQNDSTVSADVFQRSLGKQLFFYFRHVLCVRQYNDALWVWLMIQDKSSTMWTPSNIVHMVYYPASPYIFTSTIKAEYKKYIIQALLLTLGYSKAQFMDLSGRDVESLAELAKRKHSQKGSSRVRHNQEDASPESRTSRKRRKQDEESENEDVIPEDAEDRQWREEYTRDTFGDEPQPILENVTYKLQASFKHGGVAPSMDDQPFHMTVKFSGSNVLEGMKALGPAGIAEPPFPSYLESLPHVGKNTILLAERRKPGDGDDGGNN</sequence>
<dbReference type="GO" id="GO:0000775">
    <property type="term" value="C:chromosome, centromeric region"/>
    <property type="evidence" value="ECO:0007669"/>
    <property type="project" value="UniProtKB-SubCell"/>
</dbReference>
<dbReference type="GO" id="GO:0007059">
    <property type="term" value="P:chromosome segregation"/>
    <property type="evidence" value="ECO:0007669"/>
    <property type="project" value="InterPro"/>
</dbReference>
<name>A0A8K0EVD4_BRALA</name>
<dbReference type="EMBL" id="OV696692">
    <property type="protein sequence ID" value="CAH1270262.1"/>
    <property type="molecule type" value="Genomic_DNA"/>
</dbReference>
<gene>
    <name evidence="8" type="primary">CENPN</name>
    <name evidence="8" type="ORF">BLAG_LOCUS22600</name>
</gene>
<evidence type="ECO:0000256" key="5">
    <source>
        <dbReference type="ARBA" id="ARBA00023242"/>
    </source>
</evidence>
<keyword evidence="4" id="KW-0158">Chromosome</keyword>
<dbReference type="GO" id="GO:0034080">
    <property type="term" value="P:CENP-A containing chromatin assembly"/>
    <property type="evidence" value="ECO:0007669"/>
    <property type="project" value="InterPro"/>
</dbReference>
<keyword evidence="9" id="KW-1185">Reference proteome</keyword>
<protein>
    <submittedName>
        <fullName evidence="8">CENPN protein</fullName>
    </submittedName>
</protein>